<accession>A0A392S4K4</accession>
<organism evidence="2 3">
    <name type="scientific">Trifolium medium</name>
    <dbReference type="NCBI Taxonomy" id="97028"/>
    <lineage>
        <taxon>Eukaryota</taxon>
        <taxon>Viridiplantae</taxon>
        <taxon>Streptophyta</taxon>
        <taxon>Embryophyta</taxon>
        <taxon>Tracheophyta</taxon>
        <taxon>Spermatophyta</taxon>
        <taxon>Magnoliopsida</taxon>
        <taxon>eudicotyledons</taxon>
        <taxon>Gunneridae</taxon>
        <taxon>Pentapetalae</taxon>
        <taxon>rosids</taxon>
        <taxon>fabids</taxon>
        <taxon>Fabales</taxon>
        <taxon>Fabaceae</taxon>
        <taxon>Papilionoideae</taxon>
        <taxon>50 kb inversion clade</taxon>
        <taxon>NPAAA clade</taxon>
        <taxon>Hologalegina</taxon>
        <taxon>IRL clade</taxon>
        <taxon>Trifolieae</taxon>
        <taxon>Trifolium</taxon>
    </lineage>
</organism>
<feature type="compositionally biased region" description="Basic and acidic residues" evidence="1">
    <location>
        <begin position="10"/>
        <end position="20"/>
    </location>
</feature>
<feature type="region of interest" description="Disordered" evidence="1">
    <location>
        <begin position="1"/>
        <end position="20"/>
    </location>
</feature>
<keyword evidence="3" id="KW-1185">Reference proteome</keyword>
<dbReference type="AlphaFoldDB" id="A0A392S4K4"/>
<evidence type="ECO:0000313" key="3">
    <source>
        <dbReference type="Proteomes" id="UP000265520"/>
    </source>
</evidence>
<protein>
    <submittedName>
        <fullName evidence="2">Uncharacterized protein</fullName>
    </submittedName>
</protein>
<reference evidence="2 3" key="1">
    <citation type="journal article" date="2018" name="Front. Plant Sci.">
        <title>Red Clover (Trifolium pratense) and Zigzag Clover (T. medium) - A Picture of Genomic Similarities and Differences.</title>
        <authorList>
            <person name="Dluhosova J."/>
            <person name="Istvanek J."/>
            <person name="Nedelnik J."/>
            <person name="Repkova J."/>
        </authorList>
    </citation>
    <scope>NUCLEOTIDE SEQUENCE [LARGE SCALE GENOMIC DNA]</scope>
    <source>
        <strain evidence="3">cv. 10/8</strain>
        <tissue evidence="2">Leaf</tissue>
    </source>
</reference>
<feature type="non-terminal residue" evidence="2">
    <location>
        <position position="113"/>
    </location>
</feature>
<proteinExistence type="predicted"/>
<name>A0A392S4K4_9FABA</name>
<dbReference type="Proteomes" id="UP000265520">
    <property type="component" value="Unassembled WGS sequence"/>
</dbReference>
<feature type="non-terminal residue" evidence="2">
    <location>
        <position position="1"/>
    </location>
</feature>
<sequence length="113" mass="13044">LQQLEDDLEETPKVVERPPELEELPPSWKYVFLGEESKKPIVVSSMLTPLQEEELLKEAKKVNDSLEGELNGMIPIYFWHTPKNDKDFNPVVQTQEVVTPTLEDVVKKEVMKP</sequence>
<evidence type="ECO:0000313" key="2">
    <source>
        <dbReference type="EMBL" id="MCI43352.1"/>
    </source>
</evidence>
<evidence type="ECO:0000256" key="1">
    <source>
        <dbReference type="SAM" id="MobiDB-lite"/>
    </source>
</evidence>
<comment type="caution">
    <text evidence="2">The sequence shown here is derived from an EMBL/GenBank/DDBJ whole genome shotgun (WGS) entry which is preliminary data.</text>
</comment>
<dbReference type="EMBL" id="LXQA010316162">
    <property type="protein sequence ID" value="MCI43352.1"/>
    <property type="molecule type" value="Genomic_DNA"/>
</dbReference>